<sequence length="186" mass="21081">MAMVVYGYGGVLHIVSPELNARFPTMSDIDIVRKHPRESRNILVTEAVKQRLMTAASRNFGMQKTSVNLPSELAYIARQRPELLSAAIREYSATGADKEEIPERRLSECDDVMVHVYLNATDWQFSVSVIPFLSMLLGDPYHIKSLRIKVKKDAGLYDISEKWHCILIESKQNGDHATLVPPSRRL</sequence>
<evidence type="ECO:0000313" key="1">
    <source>
        <dbReference type="EMBL" id="KIH67384.1"/>
    </source>
</evidence>
<accession>A0A0C2H795</accession>
<dbReference type="AlphaFoldDB" id="A0A0C2H795"/>
<dbReference type="EMBL" id="KN726720">
    <property type="protein sequence ID" value="KIH67384.1"/>
    <property type="molecule type" value="Genomic_DNA"/>
</dbReference>
<proteinExistence type="predicted"/>
<gene>
    <name evidence="1" type="ORF">ANCDUO_02284</name>
</gene>
<dbReference type="Proteomes" id="UP000054047">
    <property type="component" value="Unassembled WGS sequence"/>
</dbReference>
<organism evidence="1 2">
    <name type="scientific">Ancylostoma duodenale</name>
    <dbReference type="NCBI Taxonomy" id="51022"/>
    <lineage>
        <taxon>Eukaryota</taxon>
        <taxon>Metazoa</taxon>
        <taxon>Ecdysozoa</taxon>
        <taxon>Nematoda</taxon>
        <taxon>Chromadorea</taxon>
        <taxon>Rhabditida</taxon>
        <taxon>Rhabditina</taxon>
        <taxon>Rhabditomorpha</taxon>
        <taxon>Strongyloidea</taxon>
        <taxon>Ancylostomatidae</taxon>
        <taxon>Ancylostomatinae</taxon>
        <taxon>Ancylostoma</taxon>
    </lineage>
</organism>
<reference evidence="1 2" key="1">
    <citation type="submission" date="2013-12" db="EMBL/GenBank/DDBJ databases">
        <title>Draft genome of the parsitic nematode Ancylostoma duodenale.</title>
        <authorList>
            <person name="Mitreva M."/>
        </authorList>
    </citation>
    <scope>NUCLEOTIDE SEQUENCE [LARGE SCALE GENOMIC DNA]</scope>
    <source>
        <strain evidence="1 2">Zhejiang</strain>
    </source>
</reference>
<name>A0A0C2H795_9BILA</name>
<evidence type="ECO:0000313" key="2">
    <source>
        <dbReference type="Proteomes" id="UP000054047"/>
    </source>
</evidence>
<dbReference type="OrthoDB" id="27237at2759"/>
<protein>
    <submittedName>
        <fullName evidence="1">Uncharacterized protein</fullName>
    </submittedName>
</protein>
<keyword evidence="2" id="KW-1185">Reference proteome</keyword>